<evidence type="ECO:0000256" key="11">
    <source>
        <dbReference type="ARBA" id="ARBA00023175"/>
    </source>
</evidence>
<evidence type="ECO:0000256" key="12">
    <source>
        <dbReference type="ARBA" id="ARBA00023212"/>
    </source>
</evidence>
<dbReference type="PANTHER" id="PTHR45703">
    <property type="entry name" value="DYNEIN HEAVY CHAIN"/>
    <property type="match status" value="1"/>
</dbReference>
<keyword evidence="4" id="KW-0963">Cytoplasm</keyword>
<dbReference type="Gene3D" id="1.20.140.100">
    <property type="entry name" value="Dynein heavy chain, N-terminal domain 2"/>
    <property type="match status" value="1"/>
</dbReference>
<dbReference type="InterPro" id="IPR024743">
    <property type="entry name" value="Dynein_HC_stalk"/>
</dbReference>
<organism evidence="22 23">
    <name type="scientific">Tetranychus urticae</name>
    <name type="common">Two-spotted spider mite</name>
    <dbReference type="NCBI Taxonomy" id="32264"/>
    <lineage>
        <taxon>Eukaryota</taxon>
        <taxon>Metazoa</taxon>
        <taxon>Ecdysozoa</taxon>
        <taxon>Arthropoda</taxon>
        <taxon>Chelicerata</taxon>
        <taxon>Arachnida</taxon>
        <taxon>Acari</taxon>
        <taxon>Acariformes</taxon>
        <taxon>Trombidiformes</taxon>
        <taxon>Prostigmata</taxon>
        <taxon>Eleutherengona</taxon>
        <taxon>Raphignathae</taxon>
        <taxon>Tetranychoidea</taxon>
        <taxon>Tetranychidae</taxon>
        <taxon>Tetranychus</taxon>
    </lineage>
</organism>
<dbReference type="FunFam" id="1.20.920.20:FF:000002">
    <property type="entry name" value="Cytoplasmic dynein 1 heavy chain"/>
    <property type="match status" value="1"/>
</dbReference>
<evidence type="ECO:0000259" key="15">
    <source>
        <dbReference type="Pfam" id="PF08385"/>
    </source>
</evidence>
<name>T1L4C1_TETUR</name>
<evidence type="ECO:0000259" key="14">
    <source>
        <dbReference type="Pfam" id="PF03028"/>
    </source>
</evidence>
<dbReference type="GO" id="GO:0030286">
    <property type="term" value="C:dynein complex"/>
    <property type="evidence" value="ECO:0007669"/>
    <property type="project" value="UniProtKB-KW"/>
</dbReference>
<dbReference type="GO" id="GO:0000070">
    <property type="term" value="P:mitotic sister chromatid segregation"/>
    <property type="evidence" value="ECO:0007669"/>
    <property type="project" value="UniProtKB-ARBA"/>
</dbReference>
<keyword evidence="10 13" id="KW-0175">Coiled coil</keyword>
<dbReference type="Gene3D" id="1.20.920.20">
    <property type="match status" value="1"/>
</dbReference>
<dbReference type="Pfam" id="PF12774">
    <property type="entry name" value="AAA_6"/>
    <property type="match status" value="1"/>
</dbReference>
<dbReference type="InterPro" id="IPR035699">
    <property type="entry name" value="AAA_6"/>
</dbReference>
<evidence type="ECO:0000313" key="22">
    <source>
        <dbReference type="EnsemblMetazoa" id="tetur38g00270.1"/>
    </source>
</evidence>
<comment type="similarity">
    <text evidence="2">Belongs to the dynein heavy chain family.</text>
</comment>
<dbReference type="Pfam" id="PF12781">
    <property type="entry name" value="AAA_9"/>
    <property type="match status" value="1"/>
</dbReference>
<dbReference type="Gene3D" id="1.10.8.720">
    <property type="entry name" value="Region D6 of dynein motor"/>
    <property type="match status" value="1"/>
</dbReference>
<evidence type="ECO:0000256" key="6">
    <source>
        <dbReference type="ARBA" id="ARBA00022737"/>
    </source>
</evidence>
<dbReference type="InterPro" id="IPR026983">
    <property type="entry name" value="DHC"/>
</dbReference>
<dbReference type="GO" id="GO:0045505">
    <property type="term" value="F:dynein intermediate chain binding"/>
    <property type="evidence" value="ECO:0007669"/>
    <property type="project" value="InterPro"/>
</dbReference>
<accession>T1L4C1</accession>
<dbReference type="InterPro" id="IPR013594">
    <property type="entry name" value="Dynein_heavy_tail"/>
</dbReference>
<dbReference type="Gene3D" id="3.20.180.20">
    <property type="entry name" value="Dynein heavy chain, N-terminal domain 2"/>
    <property type="match status" value="1"/>
</dbReference>
<dbReference type="Pfam" id="PF03028">
    <property type="entry name" value="Dynein_heavy"/>
    <property type="match status" value="1"/>
</dbReference>
<evidence type="ECO:0000256" key="5">
    <source>
        <dbReference type="ARBA" id="ARBA00022701"/>
    </source>
</evidence>
<dbReference type="InterPro" id="IPR042228">
    <property type="entry name" value="Dynein_linker_3"/>
</dbReference>
<dbReference type="Proteomes" id="UP000015104">
    <property type="component" value="Unassembled WGS sequence"/>
</dbReference>
<dbReference type="InterPro" id="IPR041228">
    <property type="entry name" value="Dynein_C"/>
</dbReference>
<evidence type="ECO:0000256" key="3">
    <source>
        <dbReference type="ARBA" id="ARBA00022197"/>
    </source>
</evidence>
<evidence type="ECO:0000256" key="13">
    <source>
        <dbReference type="SAM" id="Coils"/>
    </source>
</evidence>
<protein>
    <recommendedName>
        <fullName evidence="3">Dynein heavy chain, cytoplasmic</fullName>
    </recommendedName>
</protein>
<evidence type="ECO:0000259" key="17">
    <source>
        <dbReference type="Pfam" id="PF12774"/>
    </source>
</evidence>
<dbReference type="EMBL" id="CAEY01001080">
    <property type="status" value="NOT_ANNOTATED_CDS"/>
    <property type="molecule type" value="Genomic_DNA"/>
</dbReference>
<feature type="domain" description="Dynein heavy chain hydrolytic ATP-binding dynein motor region" evidence="17">
    <location>
        <begin position="1324"/>
        <end position="1668"/>
    </location>
</feature>
<dbReference type="Pfam" id="PF12777">
    <property type="entry name" value="MT"/>
    <property type="match status" value="1"/>
</dbReference>
<feature type="domain" description="Dynein heavy chain tail" evidence="15">
    <location>
        <begin position="164"/>
        <end position="320"/>
    </location>
</feature>
<evidence type="ECO:0000256" key="4">
    <source>
        <dbReference type="ARBA" id="ARBA00022490"/>
    </source>
</evidence>
<evidence type="ECO:0000256" key="2">
    <source>
        <dbReference type="ARBA" id="ARBA00008887"/>
    </source>
</evidence>
<evidence type="ECO:0000256" key="10">
    <source>
        <dbReference type="ARBA" id="ARBA00023054"/>
    </source>
</evidence>
<dbReference type="Gene3D" id="3.40.50.300">
    <property type="entry name" value="P-loop containing nucleotide triphosphate hydrolases"/>
    <property type="match status" value="4"/>
</dbReference>
<dbReference type="FunFam" id="3.40.50.300:FF:000996">
    <property type="entry name" value="Cytoplasmic dynein heavy chain"/>
    <property type="match status" value="1"/>
</dbReference>
<dbReference type="HOGENOM" id="CLU_2576944_0_0_1"/>
<feature type="coiled-coil region" evidence="13">
    <location>
        <begin position="2382"/>
        <end position="2465"/>
    </location>
</feature>
<dbReference type="InterPro" id="IPR004273">
    <property type="entry name" value="Dynein_heavy_D6_P-loop"/>
</dbReference>
<dbReference type="InterPro" id="IPR043157">
    <property type="entry name" value="Dynein_AAA1S"/>
</dbReference>
<dbReference type="GO" id="GO:0000235">
    <property type="term" value="C:astral microtubule"/>
    <property type="evidence" value="ECO:0007669"/>
    <property type="project" value="UniProtKB-ARBA"/>
</dbReference>
<sequence>MFRDGIGFSCLGLENLWPEDDGTNMDLNGGFEKKEKLVTMDLEASRECIVNTLDNIFYFSVFWHLYQQLWKTIVDFEADFRTLERLKSLVNRCDGTHSSVLSILSELRSHVKSSDMLEALKTERIEMLEKVVNWAENSVTIETGSNLSLIEHICLMKAREGKLKAVIKVCDPLFKDITSYHEARRNMEQIVRELTSQVNSLYRKWCSSWLTVDLDSHKPCITIDPQSQVPLVTFQPRLVTLSRECRTLRCLGFKLPDDVVEKERDLVKYGSLARQLEEIVNFYCTIGDSILLCQQPILIDAARSFTALLESRNNTMTWDCDINQLEAWLSELRDFARKFADENRRLHRYHGSLLKSIIKLFDLPLNKWRPLMNEMISVMVTVDNLYSNTNTWKKHWDYQLYKILDYHFNKALISSANWLGFNANPYCGHHSTEVSSLRIDLTFKNGQIIFRPSLEEIQFKLYHRINMFLTTFTQFKGFLESINPDMFQSKGGKAMKNIFSTIYLRNIDNLSCLYQHVDRILSELIMIRQQFNEWTCLFNVIQESHSDDFSLSTVLSLVTLEDYQNNLTLVKQKGKDFNKKFIDNDLTCSTSNITVNLIPIKVSVDWIYSEIDRLLINSLRRETESMSTELNNKLSQLLTQLTSPPDKVKAVIELESFWLDSSSSTIISITSTYNELSERCQFLSKWSAKSIPNLADLNEKYGRFQSLVDNRESLIASFKQLLRSRLETRSGETVKSLESLTQNWKIIKSRGYPNPSQLEELKQQFESVGSDVDNYLEGCKYFNLPVPEAIEMFNSFRVEIIDSHRRLLKAKQFDDGLEPYLDTEWIIVRNKVPLLEDYIESWDKSQANNNDEEADEVIKMRVKEWKSFIAILKLIKGEVFAKSHWDELLTLIDYDSRAIETLKLKNLFDKRETLVTIKNELRALNDRALGEQSVRQTFAELESLAASAKFDLTRYTMDSGQQVSLIKNWRSILNSISESIVTLNSLKGSDFFDHSFTESGSQWETRLTGLNSLINSLNTVQRKWTYLEPIYSRNQGPEIFNDSSFTLASRDFINIMKTIETDCHVVRLLRISGLSERLSSIDQHLASCQKKLNLFMEESRNRFPRFYFLADDDLLLVLAGKTSITESGLLKKLFNNTITKILFDGNNSVAVESPEGEQIRLRSPIAVNFNGGSIEIENWLRNVESEVSKSLKTDLFDCLGKEDNSDELIWSAPSQIVSLFQWIRWTASTEDCIRRSRLKILHNDLARQLTDLITEGFKVTDLVIKIKIRSMVLDIIHFIDVVEQLLAANVSDVEDWRWKKQLRYYADVDRQLVSVSMGLSTVNYSFDYIGCYGSAKLVHTPLTDKCFLVLMQALSMGLGGNPYGPAGTGKTETVKALGHQLGRQVLVFNCDEAIDVKAMTRILIGLIKCGSWGCFDEFNRLQIEVLSSLSTLIHSIQVGFKSTSDLIHLNGPNQCEVKFNRNSGIFVTLNPAGKQYKGRNELPDNLKALFLPVAMTVPDSALIARVLLLSEGFSLSESEPLGQKVTAWFNLAKDSMSYQKHYDWGLRAIKSCLSSCGRLLRSSQSSDYNKKELSTVIQSLGRQVRSKLVDEDQHRFTDLVSDVFGLKDAELNNLKLTSNLDVDVLKQIYNELGLTFDEKQIEGINVLDEQLNSRLGVVILGPSGVGKSAIWRVLMIYKRKAESINVVPVVINPKSMTRVQLLGYIDEETREWQDGVLTKLTRTIARDEGPYRFWLIFDGEIDPDWVEALNSVLDDNHVLTLPSGERIDFDPNKVSLIFETTSLQYASPATISRVGIISLNFSVSSLFIQSTIMSLGLSITVDEVISILDESSDQAFSQVLTACQLLKHSANRSLSPYEALNFLKSETVAIVKPDYTSGSLIVTSSLISTIDLIKILNETRQHMLLIGSKGMGKNLIVHEIVLKSTTSWININCVPTSSPIRLIELIKEICHETQSPGTGNRKLLKPKDGGLIVIYMRNLELIQADSWNCVTLVTFLITLITYKGFHDPDTKDWMVLEDFQLIATINDTKYVDNRFLSVVNCVHLSQLSSHEIESVIQSKIGSQITWASSFSSGFNQLCSKAANLIDSKTIPILSAATRAINSINSYETITNDVLKKESLRSLVNYVPVNFLNALESNCDSIFGTNNSSIIKYPFCSYFGANTSLVESQSFADLIDKSFNSYVSISEAKLPRLALIPEVLDLFSQVSVFLGDSTVGIKGLVLLGPSGSCRKLSCKIMANLYGYETVWSPKFSSEKQLMADFKSTLDSEVESGKGERIVILKLSDTLLTYSGSLIVRVILTMNNLASPIDRIWSRACYSIYPVRPWSESSLFDLPKYILSDLGNTETICNQFVQLWNLSPEVKGDCRRYISFILTFEVIRDHKVSQLNNQKERLEKGLGKLEEASTEVAKLQEEAANQQAILASKRSEADAALNMITESMHDSEGQKVELEQIKQQTERESMTLTKRKGEIEIELKEIEPILQSAKAAVGGIKSESLSEIRSLRAPPEVIRDILEGVLRLMGVSDTSWVSMKSFLSRRGVKDEIINFDARKITPEIRARVESSLANKPDSFDERQAKRASIAAAPLANWVKANLAYSKVLHKIKPLEDEQARLQSNLRSAQNRMKALASELNGVEREVGSLRDKLNQVTIEAAQIEVGLNKTNAILSASKELIGELSSEYERWKKQLSDINVSFETLPLKCLIVSAYIHFTGRQESTSVKKSILKTLCSSLGIETFSICDFADVKHDNEVFYAFQTFLLTPVLIDPSRKCLSAIGKAVEIIDTSRSDWLRLVELALRFGKTIVLESISGPSVGLISLLRFDIYGVEGSRCYTYLGDKRVDYNGNFRCYLLTNSIDHNNPNDFTSWSLVNLINMSPSSDTTEANLLRLTITIRRPELEEKKLAADHTSRELLGKLKGLEDQLLITLNSSTGNILDDRELVASLKAIKASAKDIEASLVESNNLTIDIDKERQQYQPLASMGSLLFHSIRDLSNLHPIYSFGINEYESLYSRTLISTKNITDEKLLSSVYSYIGQALFPQDKAIFRRYLESTIPISRHLDENVNPNLRNFLKQCLSTTDCRIVLIITSKGTDPSGEIRESLINEQSAGKQSFYSMGPDVIPTVEKLLISDNRQVQSSSSSSSSLTSFICLSNLHVVLDWLPTLSRLLSSRKANDDQPGSFIVLVTQIHDRIPVSLLELCIKFVYLSSPGLRDSIDNLESEIGSNTMNGRLQQVSRLTYFHSIVCERCNYVPIGWTKFYDFGFNDYRTATNIIDTVKTRKDRSLQLQYIRGIMSSVLYGARLDTQMDFEILSALLRKWFNSSDKINRSSLDEKSDFNLLGLAPNVNRWKVSMFEETVEKGLKILESTSKVKSDKAFSTAESINKLLDMAQNLADIIDNQFNNRNRRRSSIKEDSLIRFFESEKLHLKQLIQTILVNLSEVDSEAYLSTIRGETPDNWLIQWPTGSNEVDKFIQGLNYITNSLINYSHGHNDSPSFNLGSFLHPMAFINAIHQKASRLMDTTIDNIKTFCSWPGVTNNRLNPKESFTITIEGLLLEGALFENGYLRDCNINSDLQSELPPMQLHLTPKALTFEYETEYVVLPVYGSKSREILITWFDVPCKANTQDDWITRGTAILINSHCL</sequence>
<dbReference type="InterPro" id="IPR041658">
    <property type="entry name" value="AAA_lid_11"/>
</dbReference>
<dbReference type="InterPro" id="IPR042219">
    <property type="entry name" value="AAA_lid_11_sf"/>
</dbReference>
<keyword evidence="9" id="KW-0243">Dynein</keyword>
<dbReference type="InterPro" id="IPR035706">
    <property type="entry name" value="AAA_9"/>
</dbReference>
<evidence type="ECO:0000313" key="23">
    <source>
        <dbReference type="Proteomes" id="UP000015104"/>
    </source>
</evidence>
<feature type="domain" description="Dynein heavy chain AAA lid" evidence="20">
    <location>
        <begin position="3231"/>
        <end position="3318"/>
    </location>
</feature>
<dbReference type="GO" id="GO:0051959">
    <property type="term" value="F:dynein light intermediate chain binding"/>
    <property type="evidence" value="ECO:0007669"/>
    <property type="project" value="InterPro"/>
</dbReference>
<evidence type="ECO:0000259" key="19">
    <source>
        <dbReference type="Pfam" id="PF12781"/>
    </source>
</evidence>
<feature type="coiled-coil region" evidence="13">
    <location>
        <begin position="2601"/>
        <end position="2649"/>
    </location>
</feature>
<dbReference type="GO" id="GO:0005524">
    <property type="term" value="F:ATP binding"/>
    <property type="evidence" value="ECO:0007669"/>
    <property type="project" value="UniProtKB-KW"/>
</dbReference>
<proteinExistence type="inferred from homology"/>
<dbReference type="GO" id="GO:0008569">
    <property type="term" value="F:minus-end-directed microtubule motor activity"/>
    <property type="evidence" value="ECO:0007669"/>
    <property type="project" value="InterPro"/>
</dbReference>
<dbReference type="Gene3D" id="1.20.58.1120">
    <property type="match status" value="1"/>
</dbReference>
<keyword evidence="5" id="KW-0493">Microtubule</keyword>
<evidence type="ECO:0000256" key="1">
    <source>
        <dbReference type="ARBA" id="ARBA00004245"/>
    </source>
</evidence>
<dbReference type="EnsemblMetazoa" id="tetur38g00270.1">
    <property type="protein sequence ID" value="tetur38g00270.1"/>
    <property type="gene ID" value="tetur38g00270"/>
</dbReference>
<dbReference type="Pfam" id="PF12775">
    <property type="entry name" value="AAA_7"/>
    <property type="match status" value="1"/>
</dbReference>
<dbReference type="GO" id="GO:0005938">
    <property type="term" value="C:cell cortex"/>
    <property type="evidence" value="ECO:0007669"/>
    <property type="project" value="UniProtKB-ARBA"/>
</dbReference>
<dbReference type="GO" id="GO:0030473">
    <property type="term" value="P:nuclear migration along microtubule"/>
    <property type="evidence" value="ECO:0007669"/>
    <property type="project" value="UniProtKB-ARBA"/>
</dbReference>
<keyword evidence="7" id="KW-0547">Nucleotide-binding</keyword>
<dbReference type="Gene3D" id="1.10.8.1220">
    <property type="match status" value="1"/>
</dbReference>
<dbReference type="Pfam" id="PF18198">
    <property type="entry name" value="AAA_lid_11"/>
    <property type="match status" value="1"/>
</dbReference>
<keyword evidence="6" id="KW-0677">Repeat</keyword>
<dbReference type="InterPro" id="IPR043160">
    <property type="entry name" value="Dynein_C_barrel"/>
</dbReference>
<evidence type="ECO:0000259" key="21">
    <source>
        <dbReference type="Pfam" id="PF18199"/>
    </source>
</evidence>
<evidence type="ECO:0000259" key="20">
    <source>
        <dbReference type="Pfam" id="PF18198"/>
    </source>
</evidence>
<dbReference type="Pfam" id="PF18199">
    <property type="entry name" value="Dynein_C"/>
    <property type="match status" value="1"/>
</dbReference>
<keyword evidence="11" id="KW-0505">Motor protein</keyword>
<dbReference type="GO" id="GO:1902850">
    <property type="term" value="P:microtubule cytoskeleton organization involved in mitosis"/>
    <property type="evidence" value="ECO:0007669"/>
    <property type="project" value="UniProtKB-ARBA"/>
</dbReference>
<evidence type="ECO:0000256" key="9">
    <source>
        <dbReference type="ARBA" id="ARBA00023017"/>
    </source>
</evidence>
<feature type="domain" description="Dynein heavy chain coiled coil stalk" evidence="18">
    <location>
        <begin position="2390"/>
        <end position="2710"/>
    </location>
</feature>
<dbReference type="SUPFAM" id="SSF52540">
    <property type="entry name" value="P-loop containing nucleoside triphosphate hydrolases"/>
    <property type="match status" value="3"/>
</dbReference>
<reference evidence="23" key="1">
    <citation type="submission" date="2011-08" db="EMBL/GenBank/DDBJ databases">
        <authorList>
            <person name="Rombauts S."/>
        </authorList>
    </citation>
    <scope>NUCLEOTIDE SEQUENCE</scope>
    <source>
        <strain evidence="23">London</strain>
    </source>
</reference>
<keyword evidence="23" id="KW-1185">Reference proteome</keyword>
<feature type="domain" description="Dynein heavy chain ATP-binding dynein motor region" evidence="19">
    <location>
        <begin position="2758"/>
        <end position="2950"/>
    </location>
</feature>
<dbReference type="InterPro" id="IPR027417">
    <property type="entry name" value="P-loop_NTPase"/>
</dbReference>
<dbReference type="Gene3D" id="1.10.8.710">
    <property type="match status" value="1"/>
</dbReference>
<dbReference type="Pfam" id="PF08393">
    <property type="entry name" value="DHC_N2"/>
    <property type="match status" value="1"/>
</dbReference>
<dbReference type="InterPro" id="IPR042222">
    <property type="entry name" value="Dynein_2_N"/>
</dbReference>
<evidence type="ECO:0000259" key="18">
    <source>
        <dbReference type="Pfam" id="PF12777"/>
    </source>
</evidence>
<feature type="domain" description="Dynein heavy chain region D6 P-loop" evidence="14">
    <location>
        <begin position="3079"/>
        <end position="3199"/>
    </location>
</feature>
<dbReference type="eggNOG" id="KOG3595">
    <property type="taxonomic scope" value="Eukaryota"/>
</dbReference>
<evidence type="ECO:0000256" key="8">
    <source>
        <dbReference type="ARBA" id="ARBA00022840"/>
    </source>
</evidence>
<evidence type="ECO:0000256" key="7">
    <source>
        <dbReference type="ARBA" id="ARBA00022741"/>
    </source>
</evidence>
<keyword evidence="12" id="KW-0206">Cytoskeleton</keyword>
<reference evidence="22" key="2">
    <citation type="submission" date="2015-06" db="UniProtKB">
        <authorList>
            <consortium name="EnsemblMetazoa"/>
        </authorList>
    </citation>
    <scope>IDENTIFICATION</scope>
</reference>
<dbReference type="Gene3D" id="6.10.140.1060">
    <property type="match status" value="1"/>
</dbReference>
<dbReference type="PANTHER" id="PTHR45703:SF22">
    <property type="entry name" value="DYNEIN CYTOPLASMIC 2 HEAVY CHAIN 1"/>
    <property type="match status" value="1"/>
</dbReference>
<dbReference type="Gene3D" id="3.10.490.20">
    <property type="match status" value="1"/>
</dbReference>
<dbReference type="STRING" id="32264.T1L4C1"/>
<evidence type="ECO:0000259" key="16">
    <source>
        <dbReference type="Pfam" id="PF08393"/>
    </source>
</evidence>
<comment type="subcellular location">
    <subcellularLocation>
        <location evidence="1">Cytoplasm</location>
        <location evidence="1">Cytoskeleton</location>
    </subcellularLocation>
</comment>
<feature type="domain" description="Dynein heavy chain C-terminal" evidence="21">
    <location>
        <begin position="3359"/>
        <end position="3630"/>
    </location>
</feature>
<keyword evidence="8" id="KW-0067">ATP-binding</keyword>
<feature type="domain" description="Dynein heavy chain linker" evidence="16">
    <location>
        <begin position="820"/>
        <end position="1197"/>
    </location>
</feature>
<dbReference type="Pfam" id="PF08385">
    <property type="entry name" value="DHC_N1"/>
    <property type="match status" value="1"/>
</dbReference>
<dbReference type="InterPro" id="IPR013602">
    <property type="entry name" value="Dynein_heavy_linker"/>
</dbReference>